<dbReference type="WBParaSite" id="nRc.2.0.1.t44835-RA">
    <property type="protein sequence ID" value="nRc.2.0.1.t44835-RA"/>
    <property type="gene ID" value="nRc.2.0.1.g44835"/>
</dbReference>
<accession>A0A915L4Y2</accession>
<protein>
    <submittedName>
        <fullName evidence="2">Uncharacterized protein</fullName>
    </submittedName>
</protein>
<organism evidence="1 2">
    <name type="scientific">Romanomermis culicivorax</name>
    <name type="common">Nematode worm</name>
    <dbReference type="NCBI Taxonomy" id="13658"/>
    <lineage>
        <taxon>Eukaryota</taxon>
        <taxon>Metazoa</taxon>
        <taxon>Ecdysozoa</taxon>
        <taxon>Nematoda</taxon>
        <taxon>Enoplea</taxon>
        <taxon>Dorylaimia</taxon>
        <taxon>Mermithida</taxon>
        <taxon>Mermithoidea</taxon>
        <taxon>Mermithidae</taxon>
        <taxon>Romanomermis</taxon>
    </lineage>
</organism>
<reference evidence="2" key="1">
    <citation type="submission" date="2022-11" db="UniProtKB">
        <authorList>
            <consortium name="WormBaseParasite"/>
        </authorList>
    </citation>
    <scope>IDENTIFICATION</scope>
</reference>
<evidence type="ECO:0000313" key="1">
    <source>
        <dbReference type="Proteomes" id="UP000887565"/>
    </source>
</evidence>
<sequence length="306" mass="34379">TQTSFATTNAAHCLCSTTWSQKSHFKWAAISSKNLRSSDTSMAPSFFHHDFPRLTADDRTNGFVGLNVKSQWVDAHQNDAFSNMHFNSSQCSSESSRNAHETFGDNGCEGWDLSHSRMQLVSKRNFPEKFGQQPSKLLTMKQSLQIEQQLQDEKLCSSSASNAKKCSFLCDATTSLAATGSPLHNATSKAAYLHQQRMQTFHQKKQNIQSRRQYFVRQVSYQLAQNQPILPSNAPVQCQLAGKSSNKNDHSPTVRLRQQQKLLHLPTENNFKVESGGRHVVSTPLSPIEDAQFYEKECADELMDTS</sequence>
<keyword evidence="1" id="KW-1185">Reference proteome</keyword>
<name>A0A915L4Y2_ROMCU</name>
<proteinExistence type="predicted"/>
<evidence type="ECO:0000313" key="2">
    <source>
        <dbReference type="WBParaSite" id="nRc.2.0.1.t44835-RA"/>
    </source>
</evidence>
<dbReference type="Proteomes" id="UP000887565">
    <property type="component" value="Unplaced"/>
</dbReference>
<dbReference type="AlphaFoldDB" id="A0A915L4Y2"/>